<sequence>MQRLAHAGRLQAPFDVRQATAVVGTVTSFPACDEIATRLQTDLTELDRIFLPLLAGVVRLD</sequence>
<dbReference type="RefSeq" id="WP_195893375.1">
    <property type="nucleotide sequence ID" value="NZ_JADOGI010000002.1"/>
</dbReference>
<name>A0A931A5F6_9ACTN</name>
<evidence type="ECO:0000313" key="1">
    <source>
        <dbReference type="EMBL" id="MBF8184398.1"/>
    </source>
</evidence>
<dbReference type="AlphaFoldDB" id="A0A931A5F6"/>
<proteinExistence type="predicted"/>
<evidence type="ECO:0000313" key="2">
    <source>
        <dbReference type="Proteomes" id="UP000605361"/>
    </source>
</evidence>
<accession>A0A931A5F6</accession>
<protein>
    <submittedName>
        <fullName evidence="1">Uncharacterized protein</fullName>
    </submittedName>
</protein>
<keyword evidence="2" id="KW-1185">Reference proteome</keyword>
<dbReference type="Proteomes" id="UP000605361">
    <property type="component" value="Unassembled WGS sequence"/>
</dbReference>
<comment type="caution">
    <text evidence="1">The sequence shown here is derived from an EMBL/GenBank/DDBJ whole genome shotgun (WGS) entry which is preliminary data.</text>
</comment>
<organism evidence="1 2">
    <name type="scientific">Nonomuraea cypriaca</name>
    <dbReference type="NCBI Taxonomy" id="1187855"/>
    <lineage>
        <taxon>Bacteria</taxon>
        <taxon>Bacillati</taxon>
        <taxon>Actinomycetota</taxon>
        <taxon>Actinomycetes</taxon>
        <taxon>Streptosporangiales</taxon>
        <taxon>Streptosporangiaceae</taxon>
        <taxon>Nonomuraea</taxon>
    </lineage>
</organism>
<dbReference type="EMBL" id="JADOGI010000002">
    <property type="protein sequence ID" value="MBF8184398.1"/>
    <property type="molecule type" value="Genomic_DNA"/>
</dbReference>
<reference evidence="1" key="1">
    <citation type="submission" date="2020-11" db="EMBL/GenBank/DDBJ databases">
        <title>Whole-genome analyses of Nonomuraea sp. K274.</title>
        <authorList>
            <person name="Veyisoglu A."/>
        </authorList>
    </citation>
    <scope>NUCLEOTIDE SEQUENCE</scope>
    <source>
        <strain evidence="1">K274</strain>
    </source>
</reference>
<gene>
    <name evidence="1" type="ORF">ITP53_01270</name>
</gene>